<dbReference type="PANTHER" id="PTHR43791">
    <property type="entry name" value="PERMEASE-RELATED"/>
    <property type="match status" value="1"/>
</dbReference>
<dbReference type="SUPFAM" id="SSF103473">
    <property type="entry name" value="MFS general substrate transporter"/>
    <property type="match status" value="1"/>
</dbReference>
<comment type="subcellular location">
    <subcellularLocation>
        <location evidence="1">Membrane</location>
        <topology evidence="1">Multi-pass membrane protein</topology>
    </subcellularLocation>
</comment>
<sequence>MASQQPQPAAVVARSESETDAEKEVRVPQDEKSGTSSPRLSDSLKDNRNPEDPEDRIFRQVITKDGKDVLVTWTKEEQAKVVRKADFLFLPLFSVMFTWMAIDRANVSGVLTSTFLKDTNMTRDQANTGVSLLWLGIVLLEIPSNIVLHRIGPHYWIPAQVVIWGLIEVMQCFVTGPSGWYAARLFLGLAESGFLPGSLYTLSQWYTQDEIATRTTAFFFGSSIASAFGSLISSGALLLEGKQGILGWQWIFIICGVSTIATGILAFAFLPKSPYHTGNLFSGLIKYRGWFSEREADVFTARIIRKDSNKKHTSSMTIKWKDITDVLLNWATWPYLIACLSGLQSINGLSTWGATIIKSLGFSSITANLLNAPGPIIAGTLGLVLSSLVDRYKRYGYAILFVGIWTLAGIIALYHLPVTSQTSWSFYAAYLVTQASPSWQPINVTWLSLNFKSPQQRAIAYAVYMGCSNLGGTYGNQVFRGSDAPLYHKAWIACLSLAAVWIATVLMQTTIFQLANRRFRNRLAAEPELDAKVVWTDGRGRLARYYW</sequence>
<organism evidence="8 9">
    <name type="scientific">Staphylotrichum tortipilum</name>
    <dbReference type="NCBI Taxonomy" id="2831512"/>
    <lineage>
        <taxon>Eukaryota</taxon>
        <taxon>Fungi</taxon>
        <taxon>Dikarya</taxon>
        <taxon>Ascomycota</taxon>
        <taxon>Pezizomycotina</taxon>
        <taxon>Sordariomycetes</taxon>
        <taxon>Sordariomycetidae</taxon>
        <taxon>Sordariales</taxon>
        <taxon>Chaetomiaceae</taxon>
        <taxon>Staphylotrichum</taxon>
    </lineage>
</organism>
<evidence type="ECO:0000256" key="1">
    <source>
        <dbReference type="ARBA" id="ARBA00004141"/>
    </source>
</evidence>
<feature type="transmembrane region" description="Helical" evidence="7">
    <location>
        <begin position="85"/>
        <end position="102"/>
    </location>
</feature>
<feature type="transmembrane region" description="Helical" evidence="7">
    <location>
        <begin position="215"/>
        <end position="238"/>
    </location>
</feature>
<dbReference type="AlphaFoldDB" id="A0AAN6RPH5"/>
<evidence type="ECO:0000256" key="4">
    <source>
        <dbReference type="ARBA" id="ARBA00022989"/>
    </source>
</evidence>
<dbReference type="GO" id="GO:0016020">
    <property type="term" value="C:membrane"/>
    <property type="evidence" value="ECO:0007669"/>
    <property type="project" value="UniProtKB-SubCell"/>
</dbReference>
<evidence type="ECO:0000256" key="6">
    <source>
        <dbReference type="SAM" id="MobiDB-lite"/>
    </source>
</evidence>
<feature type="region of interest" description="Disordered" evidence="6">
    <location>
        <begin position="1"/>
        <end position="55"/>
    </location>
</feature>
<evidence type="ECO:0000256" key="3">
    <source>
        <dbReference type="ARBA" id="ARBA00022692"/>
    </source>
</evidence>
<feature type="compositionally biased region" description="Basic and acidic residues" evidence="6">
    <location>
        <begin position="42"/>
        <end position="55"/>
    </location>
</feature>
<keyword evidence="5 7" id="KW-0472">Membrane</keyword>
<feature type="transmembrane region" description="Helical" evidence="7">
    <location>
        <begin position="490"/>
        <end position="512"/>
    </location>
</feature>
<dbReference type="InterPro" id="IPR036259">
    <property type="entry name" value="MFS_trans_sf"/>
</dbReference>
<feature type="transmembrane region" description="Helical" evidence="7">
    <location>
        <begin position="155"/>
        <end position="176"/>
    </location>
</feature>
<reference evidence="8" key="1">
    <citation type="journal article" date="2023" name="Mol. Phylogenet. Evol.">
        <title>Genome-scale phylogeny and comparative genomics of the fungal order Sordariales.</title>
        <authorList>
            <person name="Hensen N."/>
            <person name="Bonometti L."/>
            <person name="Westerberg I."/>
            <person name="Brannstrom I.O."/>
            <person name="Guillou S."/>
            <person name="Cros-Aarteil S."/>
            <person name="Calhoun S."/>
            <person name="Haridas S."/>
            <person name="Kuo A."/>
            <person name="Mondo S."/>
            <person name="Pangilinan J."/>
            <person name="Riley R."/>
            <person name="LaButti K."/>
            <person name="Andreopoulos B."/>
            <person name="Lipzen A."/>
            <person name="Chen C."/>
            <person name="Yan M."/>
            <person name="Daum C."/>
            <person name="Ng V."/>
            <person name="Clum A."/>
            <person name="Steindorff A."/>
            <person name="Ohm R.A."/>
            <person name="Martin F."/>
            <person name="Silar P."/>
            <person name="Natvig D.O."/>
            <person name="Lalanne C."/>
            <person name="Gautier V."/>
            <person name="Ament-Velasquez S.L."/>
            <person name="Kruys A."/>
            <person name="Hutchinson M.I."/>
            <person name="Powell A.J."/>
            <person name="Barry K."/>
            <person name="Miller A.N."/>
            <person name="Grigoriev I.V."/>
            <person name="Debuchy R."/>
            <person name="Gladieux P."/>
            <person name="Hiltunen Thoren M."/>
            <person name="Johannesson H."/>
        </authorList>
    </citation>
    <scope>NUCLEOTIDE SEQUENCE</scope>
    <source>
        <strain evidence="8">CBS 103.79</strain>
    </source>
</reference>
<feature type="transmembrane region" description="Helical" evidence="7">
    <location>
        <begin position="131"/>
        <end position="148"/>
    </location>
</feature>
<keyword evidence="4 7" id="KW-1133">Transmembrane helix</keyword>
<keyword evidence="2" id="KW-0813">Transport</keyword>
<feature type="transmembrane region" description="Helical" evidence="7">
    <location>
        <begin position="250"/>
        <end position="270"/>
    </location>
</feature>
<feature type="compositionally biased region" description="Basic and acidic residues" evidence="6">
    <location>
        <begin position="15"/>
        <end position="33"/>
    </location>
</feature>
<dbReference type="Proteomes" id="UP001303889">
    <property type="component" value="Unassembled WGS sequence"/>
</dbReference>
<accession>A0AAN6RPH5</accession>
<gene>
    <name evidence="8" type="ORF">C8A05DRAFT_47095</name>
</gene>
<evidence type="ECO:0000256" key="7">
    <source>
        <dbReference type="SAM" id="Phobius"/>
    </source>
</evidence>
<dbReference type="PANTHER" id="PTHR43791:SF32">
    <property type="entry name" value="MAJOR FACILITATOR SUPERFAMILY (MFS) PROFILE DOMAIN-CONTAINING PROTEIN"/>
    <property type="match status" value="1"/>
</dbReference>
<dbReference type="InterPro" id="IPR011701">
    <property type="entry name" value="MFS"/>
</dbReference>
<comment type="caution">
    <text evidence="8">The sequence shown here is derived from an EMBL/GenBank/DDBJ whole genome shotgun (WGS) entry which is preliminary data.</text>
</comment>
<evidence type="ECO:0000313" key="8">
    <source>
        <dbReference type="EMBL" id="KAK3898637.1"/>
    </source>
</evidence>
<evidence type="ECO:0000256" key="2">
    <source>
        <dbReference type="ARBA" id="ARBA00022448"/>
    </source>
</evidence>
<dbReference type="Pfam" id="PF07690">
    <property type="entry name" value="MFS_1"/>
    <property type="match status" value="1"/>
</dbReference>
<dbReference type="GO" id="GO:0022857">
    <property type="term" value="F:transmembrane transporter activity"/>
    <property type="evidence" value="ECO:0007669"/>
    <property type="project" value="InterPro"/>
</dbReference>
<evidence type="ECO:0000313" key="9">
    <source>
        <dbReference type="Proteomes" id="UP001303889"/>
    </source>
</evidence>
<reference evidence="8" key="2">
    <citation type="submission" date="2023-05" db="EMBL/GenBank/DDBJ databases">
        <authorList>
            <consortium name="Lawrence Berkeley National Laboratory"/>
            <person name="Steindorff A."/>
            <person name="Hensen N."/>
            <person name="Bonometti L."/>
            <person name="Westerberg I."/>
            <person name="Brannstrom I.O."/>
            <person name="Guillou S."/>
            <person name="Cros-Aarteil S."/>
            <person name="Calhoun S."/>
            <person name="Haridas S."/>
            <person name="Kuo A."/>
            <person name="Mondo S."/>
            <person name="Pangilinan J."/>
            <person name="Riley R."/>
            <person name="Labutti K."/>
            <person name="Andreopoulos B."/>
            <person name="Lipzen A."/>
            <person name="Chen C."/>
            <person name="Yanf M."/>
            <person name="Daum C."/>
            <person name="Ng V."/>
            <person name="Clum A."/>
            <person name="Ohm R."/>
            <person name="Martin F."/>
            <person name="Silar P."/>
            <person name="Natvig D."/>
            <person name="Lalanne C."/>
            <person name="Gautier V."/>
            <person name="Ament-Velasquez S.L."/>
            <person name="Kruys A."/>
            <person name="Hutchinson M.I."/>
            <person name="Powell A.J."/>
            <person name="Barry K."/>
            <person name="Miller A.N."/>
            <person name="Grigoriev I.V."/>
            <person name="Debuchy R."/>
            <person name="Gladieux P."/>
            <person name="Thoren M.H."/>
            <person name="Johannesson H."/>
        </authorList>
    </citation>
    <scope>NUCLEOTIDE SEQUENCE</scope>
    <source>
        <strain evidence="8">CBS 103.79</strain>
    </source>
</reference>
<dbReference type="Gene3D" id="1.20.1250.20">
    <property type="entry name" value="MFS general substrate transporter like domains"/>
    <property type="match status" value="2"/>
</dbReference>
<proteinExistence type="predicted"/>
<name>A0AAN6RPH5_9PEZI</name>
<evidence type="ECO:0000256" key="5">
    <source>
        <dbReference type="ARBA" id="ARBA00023136"/>
    </source>
</evidence>
<feature type="compositionally biased region" description="Low complexity" evidence="6">
    <location>
        <begin position="1"/>
        <end position="13"/>
    </location>
</feature>
<keyword evidence="3 7" id="KW-0812">Transmembrane</keyword>
<protein>
    <submittedName>
        <fullName evidence="8">Major facilitator superfamily domain-containing protein</fullName>
    </submittedName>
</protein>
<feature type="transmembrane region" description="Helical" evidence="7">
    <location>
        <begin position="182"/>
        <end position="203"/>
    </location>
</feature>
<keyword evidence="9" id="KW-1185">Reference proteome</keyword>
<feature type="transmembrane region" description="Helical" evidence="7">
    <location>
        <begin position="395"/>
        <end position="416"/>
    </location>
</feature>
<dbReference type="EMBL" id="MU855903">
    <property type="protein sequence ID" value="KAK3898637.1"/>
    <property type="molecule type" value="Genomic_DNA"/>
</dbReference>